<evidence type="ECO:0000313" key="11">
    <source>
        <dbReference type="Proteomes" id="UP001162030"/>
    </source>
</evidence>
<dbReference type="InterPro" id="IPR022674">
    <property type="entry name" value="G6P_DH_NAD-bd"/>
</dbReference>
<feature type="domain" description="Glucose-6-phosphate dehydrogenase NAD-binding" evidence="8">
    <location>
        <begin position="13"/>
        <end position="194"/>
    </location>
</feature>
<feature type="binding site" evidence="7">
    <location>
        <position position="189"/>
    </location>
    <ligand>
        <name>substrate</name>
    </ligand>
</feature>
<dbReference type="Gene3D" id="3.40.50.720">
    <property type="entry name" value="NAD(P)-binding Rossmann-like Domain"/>
    <property type="match status" value="1"/>
</dbReference>
<comment type="catalytic activity">
    <reaction evidence="7">
        <text>D-glucose 6-phosphate + NADP(+) = 6-phospho-D-glucono-1,5-lactone + NADPH + H(+)</text>
        <dbReference type="Rhea" id="RHEA:15841"/>
        <dbReference type="ChEBI" id="CHEBI:15378"/>
        <dbReference type="ChEBI" id="CHEBI:57783"/>
        <dbReference type="ChEBI" id="CHEBI:57955"/>
        <dbReference type="ChEBI" id="CHEBI:58349"/>
        <dbReference type="ChEBI" id="CHEBI:61548"/>
        <dbReference type="EC" id="1.1.1.49"/>
    </reaction>
</comment>
<dbReference type="Pfam" id="PF02781">
    <property type="entry name" value="G6PD_C"/>
    <property type="match status" value="1"/>
</dbReference>
<dbReference type="Gene3D" id="3.30.360.10">
    <property type="entry name" value="Dihydrodipicolinate Reductase, domain 2"/>
    <property type="match status" value="1"/>
</dbReference>
<dbReference type="EMBL" id="OX458333">
    <property type="protein sequence ID" value="CAI8811931.1"/>
    <property type="molecule type" value="Genomic_DNA"/>
</dbReference>
<protein>
    <recommendedName>
        <fullName evidence="7">Glucose-6-phosphate 1-dehydrogenase</fullName>
        <shortName evidence="7">G6PD</shortName>
        <ecNumber evidence="7">1.1.1.49</ecNumber>
    </recommendedName>
</protein>
<feature type="binding site" evidence="7">
    <location>
        <begin position="92"/>
        <end position="93"/>
    </location>
    <ligand>
        <name>NADP(+)</name>
        <dbReference type="ChEBI" id="CHEBI:58349"/>
    </ligand>
</feature>
<keyword evidence="4 7" id="KW-0521">NADP</keyword>
<dbReference type="RefSeq" id="WP_317963887.1">
    <property type="nucleotide sequence ID" value="NZ_OX458333.1"/>
</dbReference>
<dbReference type="Pfam" id="PF00479">
    <property type="entry name" value="G6PD_N"/>
    <property type="match status" value="1"/>
</dbReference>
<comment type="function">
    <text evidence="7">Catalyzes the oxidation of glucose 6-phosphate to 6-phosphogluconolactone.</text>
</comment>
<comment type="caution">
    <text evidence="7">Lacks conserved residue(s) required for the propagation of feature annotation.</text>
</comment>
<evidence type="ECO:0000259" key="8">
    <source>
        <dbReference type="Pfam" id="PF00479"/>
    </source>
</evidence>
<dbReference type="NCBIfam" id="NF009492">
    <property type="entry name" value="PRK12853.1-3"/>
    <property type="match status" value="1"/>
</dbReference>
<dbReference type="InterPro" id="IPR019796">
    <property type="entry name" value="G6P_DH_AS"/>
</dbReference>
<dbReference type="HAMAP" id="MF_00966">
    <property type="entry name" value="G6PD"/>
    <property type="match status" value="1"/>
</dbReference>
<reference evidence="10 11" key="1">
    <citation type="submission" date="2023-03" db="EMBL/GenBank/DDBJ databases">
        <authorList>
            <person name="Pearce D."/>
        </authorList>
    </citation>
    <scope>NUCLEOTIDE SEQUENCE [LARGE SCALE GENOMIC DNA]</scope>
    <source>
        <strain evidence="10">Msz</strain>
    </source>
</reference>
<dbReference type="Proteomes" id="UP001162030">
    <property type="component" value="Chromosome"/>
</dbReference>
<sequence length="498" mass="57016">MERRTHPQSTLFVLFGAAGDLSWRLIVPALYRLYIDKHLPDRFHLIGVDRMPLGPEELARHYAEKLAESGEDIEKDERWAGFCRSLGYISGDLKDPAVYRQLRTLMQAREQEWRESCQQVYYMATPPFLFADIASNLGRAQLHRDRKRARIVVEKPLGRDLASFQAINRALTEYFHENQIYRIDHFLGKETVQNILALRFANSIFEPIWDRRYVDHVAITVAETLGVEHRGSYYDHAGALRDMVQNHLMQLLCLVAMEPPAVYDADDIRNRKMDVMHALRPIPPEQVAQRAVRGQYGAGWINGCRVPAYREEPGVAPDSDTETYAALKLYVDNWRWQDVPFYLRTGKRMAADVSEISIRFRPVPHRAFPAAGSEDTHPVALTLRIQPEESIVLHFFVKEPGSRARLRRVRMDFNYLDAFKVATPTAYETLLRDVIAGDASLFMRADQVEASWRLLMPVLDTWSDTKPTDFPNYAAGSGGPEAANILTAVDGHSWLTAF</sequence>
<dbReference type="InterPro" id="IPR036291">
    <property type="entry name" value="NAD(P)-bd_dom_sf"/>
</dbReference>
<dbReference type="SUPFAM" id="SSF51735">
    <property type="entry name" value="NAD(P)-binding Rossmann-fold domains"/>
    <property type="match status" value="1"/>
</dbReference>
<organism evidence="10 11">
    <name type="scientific">Methylocaldum szegediense</name>
    <dbReference type="NCBI Taxonomy" id="73780"/>
    <lineage>
        <taxon>Bacteria</taxon>
        <taxon>Pseudomonadati</taxon>
        <taxon>Pseudomonadota</taxon>
        <taxon>Gammaproteobacteria</taxon>
        <taxon>Methylococcales</taxon>
        <taxon>Methylococcaceae</taxon>
        <taxon>Methylocaldum</taxon>
    </lineage>
</organism>
<evidence type="ECO:0000313" key="10">
    <source>
        <dbReference type="EMBL" id="CAI8811931.1"/>
    </source>
</evidence>
<feature type="binding site" evidence="7">
    <location>
        <position position="155"/>
    </location>
    <ligand>
        <name>NADP(+)</name>
        <dbReference type="ChEBI" id="CHEBI:58349"/>
    </ligand>
</feature>
<gene>
    <name evidence="7 10" type="primary">zwf</name>
    <name evidence="10" type="ORF">MSZNOR_1795</name>
</gene>
<evidence type="ECO:0000256" key="4">
    <source>
        <dbReference type="ARBA" id="ARBA00022857"/>
    </source>
</evidence>
<keyword evidence="11" id="KW-1185">Reference proteome</keyword>
<dbReference type="PANTHER" id="PTHR23429:SF0">
    <property type="entry name" value="GLUCOSE-6-PHOSPHATE 1-DEHYDROGENASE"/>
    <property type="match status" value="1"/>
</dbReference>
<feature type="binding site" evidence="7">
    <location>
        <position position="223"/>
    </location>
    <ligand>
        <name>substrate</name>
    </ligand>
</feature>
<evidence type="ECO:0000256" key="5">
    <source>
        <dbReference type="ARBA" id="ARBA00023002"/>
    </source>
</evidence>
<dbReference type="SUPFAM" id="SSF55347">
    <property type="entry name" value="Glyceraldehyde-3-phosphate dehydrogenase-like, C-terminal domain"/>
    <property type="match status" value="1"/>
</dbReference>
<comment type="similarity">
    <text evidence="2 7">Belongs to the glucose-6-phosphate dehydrogenase family.</text>
</comment>
<comment type="pathway">
    <text evidence="1 7">Carbohydrate degradation; pentose phosphate pathway; D-ribulose 5-phosphate from D-glucose 6-phosphate (oxidative stage): step 1/3.</text>
</comment>
<evidence type="ECO:0000256" key="7">
    <source>
        <dbReference type="HAMAP-Rule" id="MF_00966"/>
    </source>
</evidence>
<feature type="binding site" evidence="7">
    <location>
        <position position="50"/>
    </location>
    <ligand>
        <name>NADP(+)</name>
        <dbReference type="ChEBI" id="CHEBI:58349"/>
    </ligand>
</feature>
<feature type="binding site" evidence="7">
    <location>
        <position position="347"/>
    </location>
    <ligand>
        <name>substrate</name>
    </ligand>
</feature>
<keyword evidence="6 7" id="KW-0119">Carbohydrate metabolism</keyword>
<evidence type="ECO:0000256" key="1">
    <source>
        <dbReference type="ARBA" id="ARBA00004937"/>
    </source>
</evidence>
<dbReference type="PROSITE" id="PS00069">
    <property type="entry name" value="G6P_DEHYDROGENASE"/>
    <property type="match status" value="1"/>
</dbReference>
<evidence type="ECO:0000256" key="2">
    <source>
        <dbReference type="ARBA" id="ARBA00009975"/>
    </source>
</evidence>
<dbReference type="PIRSF" id="PIRSF000110">
    <property type="entry name" value="G6PD"/>
    <property type="match status" value="1"/>
</dbReference>
<feature type="binding site" evidence="7">
    <location>
        <position position="185"/>
    </location>
    <ligand>
        <name>substrate</name>
    </ligand>
</feature>
<name>A0ABM9I148_9GAMM</name>
<dbReference type="PANTHER" id="PTHR23429">
    <property type="entry name" value="GLUCOSE-6-PHOSPHATE 1-DEHYDROGENASE G6PD"/>
    <property type="match status" value="1"/>
</dbReference>
<dbReference type="InterPro" id="IPR001282">
    <property type="entry name" value="G6P_DH"/>
</dbReference>
<feature type="binding site" evidence="7">
    <location>
        <position position="242"/>
    </location>
    <ligand>
        <name>substrate</name>
    </ligand>
</feature>
<feature type="domain" description="Glucose-6-phosphate dehydrogenase C-terminal" evidence="9">
    <location>
        <begin position="196"/>
        <end position="494"/>
    </location>
</feature>
<dbReference type="NCBIfam" id="TIGR00871">
    <property type="entry name" value="zwf"/>
    <property type="match status" value="1"/>
</dbReference>
<accession>A0ABM9I148</accession>
<proteinExistence type="inferred from homology"/>
<dbReference type="InterPro" id="IPR022675">
    <property type="entry name" value="G6P_DH_C"/>
</dbReference>
<feature type="active site" description="Proton acceptor" evidence="7">
    <location>
        <position position="247"/>
    </location>
</feature>
<keyword evidence="5 7" id="KW-0560">Oxidoreductase</keyword>
<dbReference type="GO" id="GO:0004345">
    <property type="term" value="F:glucose-6-phosphate dehydrogenase activity"/>
    <property type="evidence" value="ECO:0007669"/>
    <property type="project" value="UniProtKB-EC"/>
</dbReference>
<dbReference type="PRINTS" id="PR00079">
    <property type="entry name" value="G6PDHDRGNASE"/>
</dbReference>
<evidence type="ECO:0000259" key="9">
    <source>
        <dbReference type="Pfam" id="PF02781"/>
    </source>
</evidence>
<keyword evidence="3 7" id="KW-0313">Glucose metabolism</keyword>
<evidence type="ECO:0000256" key="3">
    <source>
        <dbReference type="ARBA" id="ARBA00022526"/>
    </source>
</evidence>
<dbReference type="EC" id="1.1.1.49" evidence="7"/>
<evidence type="ECO:0000256" key="6">
    <source>
        <dbReference type="ARBA" id="ARBA00023277"/>
    </source>
</evidence>